<evidence type="ECO:0000256" key="3">
    <source>
        <dbReference type="SAM" id="SignalP"/>
    </source>
</evidence>
<evidence type="ECO:0000256" key="1">
    <source>
        <dbReference type="ARBA" id="ARBA00022669"/>
    </source>
</evidence>
<dbReference type="AlphaFoldDB" id="A0A067JXE6"/>
<protein>
    <recommendedName>
        <fullName evidence="4">LysM domain-containing protein</fullName>
    </recommendedName>
</protein>
<dbReference type="PANTHER" id="PTHR34997:SF10">
    <property type="entry name" value="LYSM DOMAIN-CONTAINING PROTEIN"/>
    <property type="match status" value="1"/>
</dbReference>
<dbReference type="Gene3D" id="3.10.350.10">
    <property type="entry name" value="LysM domain"/>
    <property type="match status" value="1"/>
</dbReference>
<gene>
    <name evidence="5" type="ORF">JCGZ_25851</name>
</gene>
<evidence type="ECO:0000256" key="2">
    <source>
        <dbReference type="ARBA" id="ARBA00023026"/>
    </source>
</evidence>
<accession>A0A067JXE6</accession>
<dbReference type="PANTHER" id="PTHR34997">
    <property type="entry name" value="AM15"/>
    <property type="match status" value="1"/>
</dbReference>
<organism evidence="5 6">
    <name type="scientific">Jatropha curcas</name>
    <name type="common">Barbados nut</name>
    <dbReference type="NCBI Taxonomy" id="180498"/>
    <lineage>
        <taxon>Eukaryota</taxon>
        <taxon>Viridiplantae</taxon>
        <taxon>Streptophyta</taxon>
        <taxon>Embryophyta</taxon>
        <taxon>Tracheophyta</taxon>
        <taxon>Spermatophyta</taxon>
        <taxon>Magnoliopsida</taxon>
        <taxon>eudicotyledons</taxon>
        <taxon>Gunneridae</taxon>
        <taxon>Pentapetalae</taxon>
        <taxon>rosids</taxon>
        <taxon>fabids</taxon>
        <taxon>Malpighiales</taxon>
        <taxon>Euphorbiaceae</taxon>
        <taxon>Crotonoideae</taxon>
        <taxon>Jatropheae</taxon>
        <taxon>Jatropha</taxon>
    </lineage>
</organism>
<sequence length="91" mass="9768">MARLSSKATILFSLVLLVSLLLAESRQIGIGFGRGQARAECDSVYGAEDGDTCTSVAKKFDVSLEFFTSINPNINCDDIFVGQWLCVDGTA</sequence>
<dbReference type="InterPro" id="IPR036779">
    <property type="entry name" value="LysM_dom_sf"/>
</dbReference>
<evidence type="ECO:0000259" key="4">
    <source>
        <dbReference type="PROSITE" id="PS51782"/>
    </source>
</evidence>
<evidence type="ECO:0000313" key="5">
    <source>
        <dbReference type="EMBL" id="KDP24194.1"/>
    </source>
</evidence>
<dbReference type="EMBL" id="KK915137">
    <property type="protein sequence ID" value="KDP24194.1"/>
    <property type="molecule type" value="Genomic_DNA"/>
</dbReference>
<dbReference type="CDD" id="cd00118">
    <property type="entry name" value="LysM"/>
    <property type="match status" value="1"/>
</dbReference>
<name>A0A067JXE6_JATCU</name>
<proteinExistence type="predicted"/>
<feature type="chain" id="PRO_5001642315" description="LysM domain-containing protein" evidence="3">
    <location>
        <begin position="26"/>
        <end position="91"/>
    </location>
</feature>
<dbReference type="PROSITE" id="PS51782">
    <property type="entry name" value="LYSM"/>
    <property type="match status" value="1"/>
</dbReference>
<dbReference type="Proteomes" id="UP000027138">
    <property type="component" value="Unassembled WGS sequence"/>
</dbReference>
<dbReference type="OrthoDB" id="847600at2759"/>
<dbReference type="InterPro" id="IPR052210">
    <property type="entry name" value="LysM1-like"/>
</dbReference>
<feature type="domain" description="LysM" evidence="4">
    <location>
        <begin position="43"/>
        <end position="87"/>
    </location>
</feature>
<dbReference type="SMART" id="SM00257">
    <property type="entry name" value="LysM"/>
    <property type="match status" value="1"/>
</dbReference>
<keyword evidence="3" id="KW-0732">Signal</keyword>
<dbReference type="InterPro" id="IPR018392">
    <property type="entry name" value="LysM"/>
</dbReference>
<dbReference type="GO" id="GO:0008061">
    <property type="term" value="F:chitin binding"/>
    <property type="evidence" value="ECO:0007669"/>
    <property type="project" value="UniProtKB-KW"/>
</dbReference>
<dbReference type="SUPFAM" id="SSF54106">
    <property type="entry name" value="LysM domain"/>
    <property type="match status" value="1"/>
</dbReference>
<keyword evidence="1" id="KW-0147">Chitin-binding</keyword>
<reference evidence="5 6" key="1">
    <citation type="journal article" date="2014" name="PLoS ONE">
        <title>Global Analysis of Gene Expression Profiles in Physic Nut (Jatropha curcas L.) Seedlings Exposed to Salt Stress.</title>
        <authorList>
            <person name="Zhang L."/>
            <person name="Zhang C."/>
            <person name="Wu P."/>
            <person name="Chen Y."/>
            <person name="Li M."/>
            <person name="Jiang H."/>
            <person name="Wu G."/>
        </authorList>
    </citation>
    <scope>NUCLEOTIDE SEQUENCE [LARGE SCALE GENOMIC DNA]</scope>
    <source>
        <strain evidence="6">cv. GZQX0401</strain>
        <tissue evidence="5">Young leaves</tissue>
    </source>
</reference>
<evidence type="ECO:0000313" key="6">
    <source>
        <dbReference type="Proteomes" id="UP000027138"/>
    </source>
</evidence>
<feature type="signal peptide" evidence="3">
    <location>
        <begin position="1"/>
        <end position="25"/>
    </location>
</feature>
<dbReference type="STRING" id="180498.A0A067JXE6"/>
<dbReference type="Pfam" id="PF01476">
    <property type="entry name" value="LysM"/>
    <property type="match status" value="1"/>
</dbReference>
<keyword evidence="6" id="KW-1185">Reference proteome</keyword>
<keyword evidence="2" id="KW-0843">Virulence</keyword>